<keyword evidence="3" id="KW-1185">Reference proteome</keyword>
<dbReference type="Proteomes" id="UP000001982">
    <property type="component" value="Chromosome"/>
</dbReference>
<feature type="compositionally biased region" description="Polar residues" evidence="1">
    <location>
        <begin position="476"/>
        <end position="491"/>
    </location>
</feature>
<dbReference type="KEGG" id="sdn:Sden_1694"/>
<evidence type="ECO:0000256" key="1">
    <source>
        <dbReference type="SAM" id="MobiDB-lite"/>
    </source>
</evidence>
<protein>
    <submittedName>
        <fullName evidence="2">Uncharacterized protein</fullName>
    </submittedName>
</protein>
<accession>Q12NJ8</accession>
<evidence type="ECO:0000313" key="2">
    <source>
        <dbReference type="EMBL" id="ABE54978.1"/>
    </source>
</evidence>
<proteinExistence type="predicted"/>
<organism evidence="2 3">
    <name type="scientific">Shewanella denitrificans (strain OS217 / ATCC BAA-1090 / DSM 15013)</name>
    <dbReference type="NCBI Taxonomy" id="318161"/>
    <lineage>
        <taxon>Bacteria</taxon>
        <taxon>Pseudomonadati</taxon>
        <taxon>Pseudomonadota</taxon>
        <taxon>Gammaproteobacteria</taxon>
        <taxon>Alteromonadales</taxon>
        <taxon>Shewanellaceae</taxon>
        <taxon>Shewanella</taxon>
    </lineage>
</organism>
<dbReference type="HOGENOM" id="CLU_526654_0_0_6"/>
<gene>
    <name evidence="2" type="ordered locus">Sden_1694</name>
</gene>
<dbReference type="OrthoDB" id="292792at2"/>
<name>Q12NJ8_SHEDO</name>
<dbReference type="AlphaFoldDB" id="Q12NJ8"/>
<dbReference type="RefSeq" id="WP_011496136.1">
    <property type="nucleotide sequence ID" value="NC_007954.1"/>
</dbReference>
<dbReference type="EMBL" id="CP000302">
    <property type="protein sequence ID" value="ABE54978.1"/>
    <property type="molecule type" value="Genomic_DNA"/>
</dbReference>
<feature type="region of interest" description="Disordered" evidence="1">
    <location>
        <begin position="476"/>
        <end position="513"/>
    </location>
</feature>
<sequence length="517" mass="58292">MTDADIEQQLDALFTSAPFDLHRFITLQKTISQHKNGDISPHYISAGLEVEFADYAKRLGYVLDSHLVVAESQDKINGISFKLVTDKGKLEASLPPFVVALKEADYLDVQKRVMILTHAMEEQLRGIFPRVGGNTYGVKMLSEVLTQITSDFGLTLVLKHSSVLQGDDAIQIYRNGSVDRNRSDADINLSMDIIQVNALLAADNTKASSKDDLFLTVREHMKDVLKKDTKIPEQYKPLLSHYLSQIPLMALQNIMHEVRKRNPAMTRDDFVTLGEVRSIQGFRLRSNGFLLDPVLSGTKDALGVWIKAGLNDFIKQDDELANIVAGLQLVLNNQTTALGKYLKQQWDFFFTGLSAVDSSLQLDRFWQMQTEILAKLKDASTQAAQMNIGPQERFPALMVETSSFMDYTKAPFMLRPDTHVPLSNGFLVEIRQLNDKMENNFLQGFNLPLYRNDRSRWESKRNTPEVASLRQQYMSAVSNTQASQQGASVTNPPAPRQAFGDSRQSQVKKKHKRCCIQ</sequence>
<evidence type="ECO:0000313" key="3">
    <source>
        <dbReference type="Proteomes" id="UP000001982"/>
    </source>
</evidence>
<reference evidence="2 3" key="1">
    <citation type="submission" date="2006-03" db="EMBL/GenBank/DDBJ databases">
        <title>Complete sequence of Shewanella denitrificans OS217.</title>
        <authorList>
            <consortium name="US DOE Joint Genome Institute"/>
            <person name="Copeland A."/>
            <person name="Lucas S."/>
            <person name="Lapidus A."/>
            <person name="Barry K."/>
            <person name="Detter J.C."/>
            <person name="Glavina del Rio T."/>
            <person name="Hammon N."/>
            <person name="Israni S."/>
            <person name="Dalin E."/>
            <person name="Tice H."/>
            <person name="Pitluck S."/>
            <person name="Brettin T."/>
            <person name="Bruce D."/>
            <person name="Han C."/>
            <person name="Tapia R."/>
            <person name="Gilna P."/>
            <person name="Kiss H."/>
            <person name="Schmutz J."/>
            <person name="Larimer F."/>
            <person name="Land M."/>
            <person name="Hauser L."/>
            <person name="Kyrpides N."/>
            <person name="Lykidis A."/>
            <person name="Richardson P."/>
        </authorList>
    </citation>
    <scope>NUCLEOTIDE SEQUENCE [LARGE SCALE GENOMIC DNA]</scope>
    <source>
        <strain evidence="3">OS217 / ATCC BAA-1090 / DSM 15013</strain>
    </source>
</reference>